<reference evidence="1" key="1">
    <citation type="submission" date="2021-01" db="EMBL/GenBank/DDBJ databases">
        <title>Adiantum capillus-veneris genome.</title>
        <authorList>
            <person name="Fang Y."/>
            <person name="Liao Q."/>
        </authorList>
    </citation>
    <scope>NUCLEOTIDE SEQUENCE</scope>
    <source>
        <strain evidence="1">H3</strain>
        <tissue evidence="1">Leaf</tissue>
    </source>
</reference>
<comment type="caution">
    <text evidence="1">The sequence shown here is derived from an EMBL/GenBank/DDBJ whole genome shotgun (WGS) entry which is preliminary data.</text>
</comment>
<protein>
    <submittedName>
        <fullName evidence="1">Uncharacterized protein</fullName>
    </submittedName>
</protein>
<keyword evidence="2" id="KW-1185">Reference proteome</keyword>
<accession>A0A9D4UVX3</accession>
<proteinExistence type="predicted"/>
<name>A0A9D4UVX3_ADICA</name>
<gene>
    <name evidence="1" type="ORF">GOP47_0010753</name>
</gene>
<evidence type="ECO:0000313" key="1">
    <source>
        <dbReference type="EMBL" id="KAI5074792.1"/>
    </source>
</evidence>
<dbReference type="EMBL" id="JABFUD020000010">
    <property type="protein sequence ID" value="KAI5074792.1"/>
    <property type="molecule type" value="Genomic_DNA"/>
</dbReference>
<dbReference type="Proteomes" id="UP000886520">
    <property type="component" value="Chromosome 10"/>
</dbReference>
<sequence>MSGNQMKAFSLQGTSCGVYKSEAFCIEAALLTTQSYCAEERRTRLHSPQHDDGRQTTQIVSFPESASKEPHSCGDVQLGLLEGVARGNAAWLEAGMSFLVC</sequence>
<evidence type="ECO:0000313" key="2">
    <source>
        <dbReference type="Proteomes" id="UP000886520"/>
    </source>
</evidence>
<organism evidence="1 2">
    <name type="scientific">Adiantum capillus-veneris</name>
    <name type="common">Maidenhair fern</name>
    <dbReference type="NCBI Taxonomy" id="13818"/>
    <lineage>
        <taxon>Eukaryota</taxon>
        <taxon>Viridiplantae</taxon>
        <taxon>Streptophyta</taxon>
        <taxon>Embryophyta</taxon>
        <taxon>Tracheophyta</taxon>
        <taxon>Polypodiopsida</taxon>
        <taxon>Polypodiidae</taxon>
        <taxon>Polypodiales</taxon>
        <taxon>Pteridineae</taxon>
        <taxon>Pteridaceae</taxon>
        <taxon>Vittarioideae</taxon>
        <taxon>Adiantum</taxon>
    </lineage>
</organism>
<dbReference type="AlphaFoldDB" id="A0A9D4UVX3"/>